<keyword evidence="5 6" id="KW-0472">Membrane</keyword>
<keyword evidence="9" id="KW-1185">Reference proteome</keyword>
<feature type="transmembrane region" description="Helical" evidence="6">
    <location>
        <begin position="123"/>
        <end position="146"/>
    </location>
</feature>
<evidence type="ECO:0000256" key="1">
    <source>
        <dbReference type="ARBA" id="ARBA00004141"/>
    </source>
</evidence>
<dbReference type="InterPro" id="IPR036259">
    <property type="entry name" value="MFS_trans_sf"/>
</dbReference>
<proteinExistence type="predicted"/>
<feature type="transmembrane region" description="Helical" evidence="6">
    <location>
        <begin position="99"/>
        <end position="117"/>
    </location>
</feature>
<dbReference type="Gene3D" id="1.20.1250.20">
    <property type="entry name" value="MFS general substrate transporter like domains"/>
    <property type="match status" value="1"/>
</dbReference>
<organism evidence="9">
    <name type="scientific">Metarhizium acridum (strain CQMa 102)</name>
    <dbReference type="NCBI Taxonomy" id="655827"/>
    <lineage>
        <taxon>Eukaryota</taxon>
        <taxon>Fungi</taxon>
        <taxon>Dikarya</taxon>
        <taxon>Ascomycota</taxon>
        <taxon>Pezizomycotina</taxon>
        <taxon>Sordariomycetes</taxon>
        <taxon>Hypocreomycetidae</taxon>
        <taxon>Hypocreales</taxon>
        <taxon>Clavicipitaceae</taxon>
        <taxon>Metarhizium</taxon>
    </lineage>
</organism>
<dbReference type="InterPro" id="IPR011701">
    <property type="entry name" value="MFS"/>
</dbReference>
<dbReference type="EMBL" id="GL698511">
    <property type="protein sequence ID" value="EFY88426.1"/>
    <property type="molecule type" value="Genomic_DNA"/>
</dbReference>
<gene>
    <name evidence="8" type="ORF">MAC_05478</name>
</gene>
<keyword evidence="4 6" id="KW-1133">Transmembrane helix</keyword>
<dbReference type="OMA" id="YTICETP"/>
<keyword evidence="3 6" id="KW-0812">Transmembrane</keyword>
<dbReference type="PANTHER" id="PTHR43791">
    <property type="entry name" value="PERMEASE-RELATED"/>
    <property type="match status" value="1"/>
</dbReference>
<evidence type="ECO:0000313" key="8">
    <source>
        <dbReference type="EMBL" id="EFY88426.1"/>
    </source>
</evidence>
<feature type="transmembrane region" description="Helical" evidence="6">
    <location>
        <begin position="191"/>
        <end position="213"/>
    </location>
</feature>
<reference evidence="8 9" key="1">
    <citation type="journal article" date="2011" name="PLoS Genet.">
        <title>Genome sequencing and comparative transcriptomics of the model entomopathogenic fungi Metarhizium anisopliae and M. acridum.</title>
        <authorList>
            <person name="Gao Q."/>
            <person name="Jin K."/>
            <person name="Ying S.H."/>
            <person name="Zhang Y."/>
            <person name="Xiao G."/>
            <person name="Shang Y."/>
            <person name="Duan Z."/>
            <person name="Hu X."/>
            <person name="Xie X.Q."/>
            <person name="Zhou G."/>
            <person name="Peng G."/>
            <person name="Luo Z."/>
            <person name="Huang W."/>
            <person name="Wang B."/>
            <person name="Fang W."/>
            <person name="Wang S."/>
            <person name="Zhong Y."/>
            <person name="Ma L.J."/>
            <person name="St Leger R.J."/>
            <person name="Zhao G.P."/>
            <person name="Pei Y."/>
            <person name="Feng M.G."/>
            <person name="Xia Y."/>
            <person name="Wang C."/>
        </authorList>
    </citation>
    <scope>NUCLEOTIDE SEQUENCE [LARGE SCALE GENOMIC DNA]</scope>
    <source>
        <strain evidence="8 9">CQMa 102</strain>
    </source>
</reference>
<evidence type="ECO:0000259" key="7">
    <source>
        <dbReference type="PROSITE" id="PS50850"/>
    </source>
</evidence>
<evidence type="ECO:0000313" key="9">
    <source>
        <dbReference type="Proteomes" id="UP000002499"/>
    </source>
</evidence>
<dbReference type="GO" id="GO:0016020">
    <property type="term" value="C:membrane"/>
    <property type="evidence" value="ECO:0007669"/>
    <property type="project" value="UniProtKB-SubCell"/>
</dbReference>
<feature type="domain" description="Major facilitator superfamily (MFS) profile" evidence="7">
    <location>
        <begin position="26"/>
        <end position="271"/>
    </location>
</feature>
<name>E9E6I0_METAQ</name>
<evidence type="ECO:0000256" key="5">
    <source>
        <dbReference type="ARBA" id="ARBA00023136"/>
    </source>
</evidence>
<dbReference type="OrthoDB" id="3639251at2759"/>
<dbReference type="InterPro" id="IPR020846">
    <property type="entry name" value="MFS_dom"/>
</dbReference>
<dbReference type="HOGENOM" id="CLU_001265_0_2_1"/>
<evidence type="ECO:0000256" key="6">
    <source>
        <dbReference type="SAM" id="Phobius"/>
    </source>
</evidence>
<feature type="transmembrane region" description="Helical" evidence="6">
    <location>
        <begin position="158"/>
        <end position="179"/>
    </location>
</feature>
<dbReference type="PROSITE" id="PS50850">
    <property type="entry name" value="MFS"/>
    <property type="match status" value="1"/>
</dbReference>
<dbReference type="Proteomes" id="UP000002499">
    <property type="component" value="Unassembled WGS sequence"/>
</dbReference>
<accession>E9E6I0</accession>
<dbReference type="Pfam" id="PF07690">
    <property type="entry name" value="MFS_1"/>
    <property type="match status" value="1"/>
</dbReference>
<evidence type="ECO:0000256" key="3">
    <source>
        <dbReference type="ARBA" id="ARBA00022692"/>
    </source>
</evidence>
<protein>
    <recommendedName>
        <fullName evidence="7">Major facilitator superfamily (MFS) profile domain-containing protein</fullName>
    </recommendedName>
</protein>
<dbReference type="GO" id="GO:0022857">
    <property type="term" value="F:transmembrane transporter activity"/>
    <property type="evidence" value="ECO:0007669"/>
    <property type="project" value="InterPro"/>
</dbReference>
<feature type="transmembrane region" description="Helical" evidence="6">
    <location>
        <begin position="67"/>
        <end position="87"/>
    </location>
</feature>
<comment type="subcellular location">
    <subcellularLocation>
        <location evidence="1">Membrane</location>
        <topology evidence="1">Multi-pass membrane protein</topology>
    </subcellularLocation>
</comment>
<dbReference type="SUPFAM" id="SSF103473">
    <property type="entry name" value="MFS general substrate transporter"/>
    <property type="match status" value="1"/>
</dbReference>
<dbReference type="InParanoid" id="E9E6I0"/>
<evidence type="ECO:0000256" key="2">
    <source>
        <dbReference type="ARBA" id="ARBA00022448"/>
    </source>
</evidence>
<evidence type="ECO:0000256" key="4">
    <source>
        <dbReference type="ARBA" id="ARBA00022989"/>
    </source>
</evidence>
<keyword evidence="2" id="KW-0813">Transport</keyword>
<dbReference type="FunFam" id="1.20.1250.20:FF:000057">
    <property type="entry name" value="MFS general substrate transporter"/>
    <property type="match status" value="1"/>
</dbReference>
<sequence length="271" mass="30138">MAEGDEKYGISRDDAETGVAKPDLRILPLCASIYFLSFLDRSNIGNAKILNSSTRDDLQTATGMTDYQFNIALMVFVVAYAVFEVPSNILLKRLRPSRWLAVLMFCWGALTICLSAGKNFGGVTALRFLLGAFEAGLFPGLVYYLTFWYRHNERSVRVAFILASATLAGAFGGAIAYGIGHINTAHNLRGWQWLFIIEGIPSCVCAVLVFFMLPDYPETASWLSKSERDLAARRLLHEGSKGTQPAMTWADAKATLTDWRLYRPLCDLLCH</sequence>
<dbReference type="PANTHER" id="PTHR43791:SF49">
    <property type="entry name" value="TRANSPORTER, PUTATIVE (AFU_ORTHOLOGUE AFUA_4G04250)-RELATED"/>
    <property type="match status" value="1"/>
</dbReference>
<dbReference type="eggNOG" id="KOG2533">
    <property type="taxonomic scope" value="Eukaryota"/>
</dbReference>
<dbReference type="AlphaFoldDB" id="E9E6I0"/>